<evidence type="ECO:0000313" key="1">
    <source>
        <dbReference type="EMBL" id="SUZ50268.1"/>
    </source>
</evidence>
<gene>
    <name evidence="1" type="ORF">METZ01_LOCUS3122</name>
</gene>
<reference evidence="1" key="1">
    <citation type="submission" date="2018-05" db="EMBL/GenBank/DDBJ databases">
        <authorList>
            <person name="Lanie J.A."/>
            <person name="Ng W.-L."/>
            <person name="Kazmierczak K.M."/>
            <person name="Andrzejewski T.M."/>
            <person name="Davidsen T.M."/>
            <person name="Wayne K.J."/>
            <person name="Tettelin H."/>
            <person name="Glass J.I."/>
            <person name="Rusch D."/>
            <person name="Podicherti R."/>
            <person name="Tsui H.-C.T."/>
            <person name="Winkler M.E."/>
        </authorList>
    </citation>
    <scope>NUCLEOTIDE SEQUENCE</scope>
</reference>
<protein>
    <submittedName>
        <fullName evidence="1">Uncharacterized protein</fullName>
    </submittedName>
</protein>
<organism evidence="1">
    <name type="scientific">marine metagenome</name>
    <dbReference type="NCBI Taxonomy" id="408172"/>
    <lineage>
        <taxon>unclassified sequences</taxon>
        <taxon>metagenomes</taxon>
        <taxon>ecological metagenomes</taxon>
    </lineage>
</organism>
<proteinExistence type="predicted"/>
<dbReference type="AlphaFoldDB" id="A0A381N972"/>
<dbReference type="EMBL" id="UINC01000161">
    <property type="protein sequence ID" value="SUZ50268.1"/>
    <property type="molecule type" value="Genomic_DNA"/>
</dbReference>
<sequence>MQFAAGQIQQFINTNNKAKKQHVAILWL</sequence>
<accession>A0A381N972</accession>
<name>A0A381N972_9ZZZZ</name>